<dbReference type="NCBIfam" id="TIGR01630">
    <property type="entry name" value="psiM2_ORF9"/>
    <property type="match status" value="1"/>
</dbReference>
<dbReference type="Proteomes" id="UP000028460">
    <property type="component" value="Genome"/>
</dbReference>
<accession>A0A067YVJ5</accession>
<evidence type="ECO:0000256" key="3">
    <source>
        <dbReference type="ARBA" id="ARBA00022840"/>
    </source>
</evidence>
<gene>
    <name evidence="6" type="ORF">AHP24_03</name>
</gene>
<keyword evidence="2" id="KW-0547">Nucleotide-binding</keyword>
<dbReference type="EMBL" id="KF771236">
    <property type="protein sequence ID" value="AHI60471.1"/>
    <property type="molecule type" value="Genomic_DNA"/>
</dbReference>
<evidence type="ECO:0000313" key="6">
    <source>
        <dbReference type="EMBL" id="AHI60471.1"/>
    </source>
</evidence>
<dbReference type="InterPro" id="IPR035421">
    <property type="entry name" value="Terminase_6C"/>
</dbReference>
<evidence type="ECO:0000259" key="5">
    <source>
        <dbReference type="Pfam" id="PF17289"/>
    </source>
</evidence>
<evidence type="ECO:0000256" key="4">
    <source>
        <dbReference type="ARBA" id="ARBA00023219"/>
    </source>
</evidence>
<keyword evidence="3" id="KW-0067">ATP-binding</keyword>
<dbReference type="InterPro" id="IPR006517">
    <property type="entry name" value="Phage_terminase_lsu-like_C"/>
</dbReference>
<feature type="domain" description="Terminase large subunit gp17-like C-terminal" evidence="5">
    <location>
        <begin position="356"/>
        <end position="509"/>
    </location>
</feature>
<organism evidence="6 7">
    <name type="scientific">Escherichia phage bV_EcoS_AHP24</name>
    <dbReference type="NCBI Taxonomy" id="1416027"/>
    <lineage>
        <taxon>Viruses</taxon>
        <taxon>Duplodnaviria</taxon>
        <taxon>Heunggongvirae</taxon>
        <taxon>Uroviricota</taxon>
        <taxon>Caudoviricetes</taxon>
        <taxon>Drexlerviridae</taxon>
        <taxon>Rogunavirinae</taxon>
        <taxon>Rogunavirus</taxon>
        <taxon>Rogunavirus AHS24</taxon>
    </lineage>
</organism>
<evidence type="ECO:0000256" key="1">
    <source>
        <dbReference type="ARBA" id="ARBA00022612"/>
    </source>
</evidence>
<keyword evidence="4" id="KW-0231">Viral genome packaging</keyword>
<sequence length="529" mass="60216">MGSSAIMSEIIVWEDLTYPEKLAIKALSTHSFEGFLRVWFQISQSERYIPNWHHKYLCRIIDEVISGQRRDTIINVAPGAGKTEITSIHFPVYSMLKLKKVRNLSLSFSDSLVKRNSKRVRDLIKSTEFQELWPCKFGTCKDDEIQVLDDSGKVKFESISKAIGGQITGARGGYITDNYSGCLMLDDVDKADDMFSKVRREAVHTLLKNTIRSRRASSVKGKATPILSIQQRLHTQDSTWFMTSGGMGIDFDVVKIPALVTEEYVNELPDWIREQFEKDVLSSEYVERDGVKYYSYFPQKESVHDLMAMWDSDPYTFLSQYQQSPVALGGNLINVDWFARLDENNRPPVKYDYRFITADTAMTTKSYSDYSVFQLWGRKDNRLYLLDMVRGKWEAPELEQTLLDFESKHRAASKTDGILRKVIIEKKASGIGLIQSAGRVMRTPIEPFVPDTDKLTRVMSALPQIKAGNVVLPDSAPWLTSLLTEFSAFTADDSHPHDDIVDTTTMAINCELNLSDDPRARLMRLAGVK</sequence>
<dbReference type="Gene3D" id="3.30.420.240">
    <property type="match status" value="1"/>
</dbReference>
<reference evidence="6 7" key="1">
    <citation type="journal article" date="2014" name="PLoS ONE">
        <title>Four Escherichia coli O157:H7 Phages: A New Bacteriophage Genus and Taxonomic Classification of T1-Like Phages.</title>
        <authorList>
            <person name="Niu Y.D."/>
            <person name="McAllister T.A."/>
            <person name="Nash J.H."/>
            <person name="Kropinski A.M."/>
            <person name="Stanford K."/>
        </authorList>
    </citation>
    <scope>NUCLEOTIDE SEQUENCE [LARGE SCALE GENOMIC DNA]</scope>
</reference>
<protein>
    <submittedName>
        <fullName evidence="6">Terminase large subunit</fullName>
    </submittedName>
</protein>
<name>A0A067YVJ5_9CAUD</name>
<evidence type="ECO:0000256" key="2">
    <source>
        <dbReference type="ARBA" id="ARBA00022741"/>
    </source>
</evidence>
<dbReference type="GO" id="GO:0005524">
    <property type="term" value="F:ATP binding"/>
    <property type="evidence" value="ECO:0007669"/>
    <property type="project" value="UniProtKB-KW"/>
</dbReference>
<proteinExistence type="predicted"/>
<keyword evidence="1" id="KW-1188">Viral release from host cell</keyword>
<dbReference type="Pfam" id="PF17289">
    <property type="entry name" value="Terminase_6C"/>
    <property type="match status" value="1"/>
</dbReference>
<evidence type="ECO:0000313" key="7">
    <source>
        <dbReference type="Proteomes" id="UP000028460"/>
    </source>
</evidence>